<protein>
    <submittedName>
        <fullName evidence="2">Uncharacterized protein</fullName>
    </submittedName>
</protein>
<reference evidence="2" key="1">
    <citation type="submission" date="2024-02" db="UniProtKB">
        <authorList>
            <consortium name="WormBaseParasite"/>
        </authorList>
    </citation>
    <scope>IDENTIFICATION</scope>
</reference>
<accession>A0AAF3J927</accession>
<proteinExistence type="predicted"/>
<evidence type="ECO:0000313" key="2">
    <source>
        <dbReference type="WBParaSite" id="MBELARI_LOCUS4147"/>
    </source>
</evidence>
<evidence type="ECO:0000313" key="1">
    <source>
        <dbReference type="Proteomes" id="UP000887575"/>
    </source>
</evidence>
<name>A0AAF3J927_9BILA</name>
<organism evidence="1 2">
    <name type="scientific">Mesorhabditis belari</name>
    <dbReference type="NCBI Taxonomy" id="2138241"/>
    <lineage>
        <taxon>Eukaryota</taxon>
        <taxon>Metazoa</taxon>
        <taxon>Ecdysozoa</taxon>
        <taxon>Nematoda</taxon>
        <taxon>Chromadorea</taxon>
        <taxon>Rhabditida</taxon>
        <taxon>Rhabditina</taxon>
        <taxon>Rhabditomorpha</taxon>
        <taxon>Rhabditoidea</taxon>
        <taxon>Rhabditidae</taxon>
        <taxon>Mesorhabditinae</taxon>
        <taxon>Mesorhabditis</taxon>
    </lineage>
</organism>
<dbReference type="Proteomes" id="UP000887575">
    <property type="component" value="Unassembled WGS sequence"/>
</dbReference>
<dbReference type="WBParaSite" id="MBELARI_LOCUS4147">
    <property type="protein sequence ID" value="MBELARI_LOCUS4147"/>
    <property type="gene ID" value="MBELARI_LOCUS4147"/>
</dbReference>
<keyword evidence="1" id="KW-1185">Reference proteome</keyword>
<dbReference type="AlphaFoldDB" id="A0AAF3J927"/>
<sequence>MAIFMPVRVLSINRFMAVSFNEVYFKKRSRFVWLQAGFAVIGGFAANYFGTWIRGDQDLLYISLAPSLDLLQSAHAQIETAQKQGANSDHTGNS</sequence>